<dbReference type="SUPFAM" id="SSF51726">
    <property type="entry name" value="UROD/MetE-like"/>
    <property type="match status" value="1"/>
</dbReference>
<reference evidence="3" key="1">
    <citation type="submission" date="2020-06" db="EMBL/GenBank/DDBJ databases">
        <title>Draft genomic sequence of Geomonas sp. Red330.</title>
        <authorList>
            <person name="Itoh H."/>
            <person name="Zhenxing X."/>
            <person name="Ushijima N."/>
            <person name="Masuda Y."/>
            <person name="Shiratori Y."/>
            <person name="Senoo K."/>
        </authorList>
    </citation>
    <scope>NUCLEOTIDE SEQUENCE [LARGE SCALE GENOMIC DNA]</scope>
    <source>
        <strain evidence="3">Red330</strain>
    </source>
</reference>
<dbReference type="GO" id="GO:0006779">
    <property type="term" value="P:porphyrin-containing compound biosynthetic process"/>
    <property type="evidence" value="ECO:0007669"/>
    <property type="project" value="InterPro"/>
</dbReference>
<evidence type="ECO:0000313" key="2">
    <source>
        <dbReference type="EMBL" id="GFO60617.1"/>
    </source>
</evidence>
<feature type="domain" description="Uroporphyrinogen decarboxylase (URO-D)" evidence="1">
    <location>
        <begin position="3"/>
        <end position="335"/>
    </location>
</feature>
<evidence type="ECO:0000313" key="3">
    <source>
        <dbReference type="Proteomes" id="UP000556026"/>
    </source>
</evidence>
<proteinExistence type="predicted"/>
<dbReference type="Proteomes" id="UP000556026">
    <property type="component" value="Unassembled WGS sequence"/>
</dbReference>
<dbReference type="NCBIfam" id="NF004889">
    <property type="entry name" value="PRK06252.1"/>
    <property type="match status" value="1"/>
</dbReference>
<dbReference type="Pfam" id="PF01208">
    <property type="entry name" value="URO-D"/>
    <property type="match status" value="1"/>
</dbReference>
<dbReference type="EMBL" id="BLXX01000009">
    <property type="protein sequence ID" value="GFO60617.1"/>
    <property type="molecule type" value="Genomic_DNA"/>
</dbReference>
<comment type="caution">
    <text evidence="2">The sequence shown here is derived from an EMBL/GenBank/DDBJ whole genome shotgun (WGS) entry which is preliminary data.</text>
</comment>
<keyword evidence="3" id="KW-1185">Reference proteome</keyword>
<dbReference type="GO" id="GO:0008168">
    <property type="term" value="F:methyltransferase activity"/>
    <property type="evidence" value="ECO:0007669"/>
    <property type="project" value="UniProtKB-KW"/>
</dbReference>
<keyword evidence="2" id="KW-0489">Methyltransferase</keyword>
<dbReference type="PANTHER" id="PTHR47099">
    <property type="entry name" value="METHYLCOBAMIDE:COM METHYLTRANSFERASE MTBA"/>
    <property type="match status" value="1"/>
</dbReference>
<dbReference type="InterPro" id="IPR038071">
    <property type="entry name" value="UROD/MetE-like_sf"/>
</dbReference>
<name>A0A6V8ML69_9BACT</name>
<organism evidence="2 3">
    <name type="scientific">Geomonas silvestris</name>
    <dbReference type="NCBI Taxonomy" id="2740184"/>
    <lineage>
        <taxon>Bacteria</taxon>
        <taxon>Pseudomonadati</taxon>
        <taxon>Thermodesulfobacteriota</taxon>
        <taxon>Desulfuromonadia</taxon>
        <taxon>Geobacterales</taxon>
        <taxon>Geobacteraceae</taxon>
        <taxon>Geomonas</taxon>
    </lineage>
</organism>
<dbReference type="RefSeq" id="WP_183355429.1">
    <property type="nucleotide sequence ID" value="NZ_BLXX01000009.1"/>
</dbReference>
<dbReference type="InterPro" id="IPR052024">
    <property type="entry name" value="Methanogen_methyltrans"/>
</dbReference>
<gene>
    <name evidence="2" type="primary">mtbA</name>
    <name evidence="2" type="ORF">GMST_29420</name>
</gene>
<dbReference type="PANTHER" id="PTHR47099:SF1">
    <property type="entry name" value="METHYLCOBAMIDE:COM METHYLTRANSFERASE MTBA"/>
    <property type="match status" value="1"/>
</dbReference>
<dbReference type="AlphaFoldDB" id="A0A6V8ML69"/>
<accession>A0A6V8ML69</accession>
<keyword evidence="2" id="KW-0808">Transferase</keyword>
<evidence type="ECO:0000259" key="1">
    <source>
        <dbReference type="Pfam" id="PF01208"/>
    </source>
</evidence>
<dbReference type="InterPro" id="IPR000257">
    <property type="entry name" value="Uroporphyrinogen_deCOase"/>
</dbReference>
<dbReference type="GO" id="GO:0004853">
    <property type="term" value="F:uroporphyrinogen decarboxylase activity"/>
    <property type="evidence" value="ECO:0007669"/>
    <property type="project" value="InterPro"/>
</dbReference>
<dbReference type="GO" id="GO:0032259">
    <property type="term" value="P:methylation"/>
    <property type="evidence" value="ECO:0007669"/>
    <property type="project" value="UniProtKB-KW"/>
</dbReference>
<protein>
    <submittedName>
        <fullName evidence="2">Methylcobamide--CoM methyltransferase</fullName>
    </submittedName>
</protein>
<dbReference type="Gene3D" id="3.20.20.210">
    <property type="match status" value="1"/>
</dbReference>
<sequence>MNHKERLLATLAGIPGDRPPFICPGGMMTMVVSEVMDQCHSFWPEAHSDPELMAGLTLAAHELAGIENVGVPFCMTVEAEGMGAQVGLGSKESEPRVERYILERFDQLERLTPLDPQSGRAAVCLEAIRILKRRAPELPVIANLSGPVSLATSLIDPLLYYRALRRDPEAAHRLTRHCTQELQRFGEVLIEAGADLICIADPSATGDIIGRGAFLEIALPYLNQLTDHFKERFGVPTIVHICGNVKALGDGLSQLSAHALSIDSLVGIDVLRELAPGRPTMGNISTILLEQGTPEQLARASRRCLEQGVDILAPACGIGPRTPLANIRAVAESVATPQDRA</sequence>